<organism evidence="2 3">
    <name type="scientific">Kitasatospora phosalacinea</name>
    <dbReference type="NCBI Taxonomy" id="2065"/>
    <lineage>
        <taxon>Bacteria</taxon>
        <taxon>Bacillati</taxon>
        <taxon>Actinomycetota</taxon>
        <taxon>Actinomycetes</taxon>
        <taxon>Kitasatosporales</taxon>
        <taxon>Streptomycetaceae</taxon>
        <taxon>Kitasatospora</taxon>
    </lineage>
</organism>
<name>A0A9W6PJR3_9ACTN</name>
<evidence type="ECO:0000313" key="2">
    <source>
        <dbReference type="EMBL" id="GLW56148.1"/>
    </source>
</evidence>
<gene>
    <name evidence="2" type="ORF">Kpho01_41590</name>
</gene>
<comment type="caution">
    <text evidence="2">The sequence shown here is derived from an EMBL/GenBank/DDBJ whole genome shotgun (WGS) entry which is preliminary data.</text>
</comment>
<dbReference type="GO" id="GO:0004553">
    <property type="term" value="F:hydrolase activity, hydrolyzing O-glycosyl compounds"/>
    <property type="evidence" value="ECO:0007669"/>
    <property type="project" value="InterPro"/>
</dbReference>
<sequence length="517" mass="55238">MHQQADAADAPVTPVAPDASDPAGVPLLPAPVLPVLPVSTADRSSVSLPRRVALLSLLLVVPLLPAAPASAAPRIQQRSLTPTSALPDTPVAAKLSVGSLTTCITVDELGVAVRDANQQNLDFPGSAGRTRICPGGYTLTTATRSFPAGTYTEFGFYRIGSTYYNLPSQTLTVAAPTVSQLALVPTKAVADTQVTGTLAVNSTACLNVDEVGIGVRDANQQVLDFPGTASNVQICPQGYVLTTGARSFSEGTYTEFGWYRIGTEYHNLPSKTLTVSKSVTPPVPPVPAGRLVFNESFTNPPLLGTTWNATTTSAYRYGNHNPDDDKLDWLQTGALSTGSGANTFTATPGANRLENGKQSWDTGLLTTENTQQGFQVRPGDYAEVRLQLPSGTGAWPALWTWKDGGNEIDSFEYHPDNPNLLELSNRINSAGTYYTDADEIYPGAWVSIGVHYGAYNNDWYINHKLVFSDHTGTGPNWSAYLILNLSICAGYWHPSPTSDNAITTAADYLRVWRPQAS</sequence>
<evidence type="ECO:0000313" key="3">
    <source>
        <dbReference type="Proteomes" id="UP001165143"/>
    </source>
</evidence>
<dbReference type="AlphaFoldDB" id="A0A9W6PJR3"/>
<evidence type="ECO:0000259" key="1">
    <source>
        <dbReference type="PROSITE" id="PS51762"/>
    </source>
</evidence>
<protein>
    <recommendedName>
        <fullName evidence="1">GH16 domain-containing protein</fullName>
    </recommendedName>
</protein>
<dbReference type="InterPro" id="IPR000757">
    <property type="entry name" value="Beta-glucanase-like"/>
</dbReference>
<dbReference type="PROSITE" id="PS51762">
    <property type="entry name" value="GH16_2"/>
    <property type="match status" value="1"/>
</dbReference>
<proteinExistence type="predicted"/>
<reference evidence="2" key="1">
    <citation type="submission" date="2023-02" db="EMBL/GenBank/DDBJ databases">
        <title>Kitasatospora phosalacinea NBRC 14362.</title>
        <authorList>
            <person name="Ichikawa N."/>
            <person name="Sato H."/>
            <person name="Tonouchi N."/>
        </authorList>
    </citation>
    <scope>NUCLEOTIDE SEQUENCE</scope>
    <source>
        <strain evidence="2">NBRC 14362</strain>
    </source>
</reference>
<feature type="domain" description="GH16" evidence="1">
    <location>
        <begin position="279"/>
        <end position="517"/>
    </location>
</feature>
<accession>A0A9W6PJR3</accession>
<dbReference type="InterPro" id="IPR013320">
    <property type="entry name" value="ConA-like_dom_sf"/>
</dbReference>
<dbReference type="SUPFAM" id="SSF49899">
    <property type="entry name" value="Concanavalin A-like lectins/glucanases"/>
    <property type="match status" value="1"/>
</dbReference>
<dbReference type="EMBL" id="BSRX01000024">
    <property type="protein sequence ID" value="GLW56148.1"/>
    <property type="molecule type" value="Genomic_DNA"/>
</dbReference>
<dbReference type="Gene3D" id="2.60.120.200">
    <property type="match status" value="1"/>
</dbReference>
<dbReference type="Proteomes" id="UP001165143">
    <property type="component" value="Unassembled WGS sequence"/>
</dbReference>
<dbReference type="GO" id="GO:0005975">
    <property type="term" value="P:carbohydrate metabolic process"/>
    <property type="evidence" value="ECO:0007669"/>
    <property type="project" value="InterPro"/>
</dbReference>